<evidence type="ECO:0000313" key="3">
    <source>
        <dbReference type="Proteomes" id="UP000006671"/>
    </source>
</evidence>
<dbReference type="AlphaFoldDB" id="D2W5M6"/>
<evidence type="ECO:0000313" key="2">
    <source>
        <dbReference type="EMBL" id="EFC35625.1"/>
    </source>
</evidence>
<gene>
    <name evidence="2" type="ORF">NAEGRDRAFT_76717</name>
</gene>
<name>D2W5M6_NAEGR</name>
<accession>D2W5M6</accession>
<dbReference type="KEGG" id="ngr:NAEGRDRAFT_76717"/>
<organism evidence="3">
    <name type="scientific">Naegleria gruberi</name>
    <name type="common">Amoeba</name>
    <dbReference type="NCBI Taxonomy" id="5762"/>
    <lineage>
        <taxon>Eukaryota</taxon>
        <taxon>Discoba</taxon>
        <taxon>Heterolobosea</taxon>
        <taxon>Tetramitia</taxon>
        <taxon>Eutetramitia</taxon>
        <taxon>Vahlkampfiidae</taxon>
        <taxon>Naegleria</taxon>
    </lineage>
</organism>
<dbReference type="GeneID" id="8860322"/>
<dbReference type="RefSeq" id="XP_002668369.1">
    <property type="nucleotide sequence ID" value="XM_002668323.1"/>
</dbReference>
<dbReference type="InParanoid" id="D2W5M6"/>
<protein>
    <submittedName>
        <fullName evidence="2">Predicted protein</fullName>
    </submittedName>
</protein>
<dbReference type="Proteomes" id="UP000006671">
    <property type="component" value="Unassembled WGS sequence"/>
</dbReference>
<keyword evidence="3" id="KW-1185">Reference proteome</keyword>
<feature type="compositionally biased region" description="Basic and acidic residues" evidence="1">
    <location>
        <begin position="128"/>
        <end position="156"/>
    </location>
</feature>
<dbReference type="EMBL" id="GG739103">
    <property type="protein sequence ID" value="EFC35625.1"/>
    <property type="molecule type" value="Genomic_DNA"/>
</dbReference>
<feature type="region of interest" description="Disordered" evidence="1">
    <location>
        <begin position="68"/>
        <end position="89"/>
    </location>
</feature>
<reference evidence="2 3" key="1">
    <citation type="journal article" date="2010" name="Cell">
        <title>The genome of Naegleria gruberi illuminates early eukaryotic versatility.</title>
        <authorList>
            <person name="Fritz-Laylin L.K."/>
            <person name="Prochnik S.E."/>
            <person name="Ginger M.L."/>
            <person name="Dacks J.B."/>
            <person name="Carpenter M.L."/>
            <person name="Field M.C."/>
            <person name="Kuo A."/>
            <person name="Paredez A."/>
            <person name="Chapman J."/>
            <person name="Pham J."/>
            <person name="Shu S."/>
            <person name="Neupane R."/>
            <person name="Cipriano M."/>
            <person name="Mancuso J."/>
            <person name="Tu H."/>
            <person name="Salamov A."/>
            <person name="Lindquist E."/>
            <person name="Shapiro H."/>
            <person name="Lucas S."/>
            <person name="Grigoriev I.V."/>
            <person name="Cande W.Z."/>
            <person name="Fulton C."/>
            <person name="Rokhsar D.S."/>
            <person name="Dawson S.C."/>
        </authorList>
    </citation>
    <scope>NUCLEOTIDE SEQUENCE [LARGE SCALE GENOMIC DNA]</scope>
    <source>
        <strain evidence="2 3">NEG-M</strain>
    </source>
</reference>
<evidence type="ECO:0000256" key="1">
    <source>
        <dbReference type="SAM" id="MobiDB-lite"/>
    </source>
</evidence>
<proteinExistence type="predicted"/>
<feature type="region of interest" description="Disordered" evidence="1">
    <location>
        <begin position="120"/>
        <end position="165"/>
    </location>
</feature>
<sequence>MNPGQDSYINPLSKVPNHGINENPIAFALINSEETISDENNPITYGYSSQMIFIEEKLLPYAGGSYETASSVAGGEGQPPPHPVTIPRMLGNGPSLLDLRLPSNVLEYILELLRTNSGPGSVLNEKVAQSEKDEKEAKDFDIFNPHHDHHDHHDKNDDDYDYNLN</sequence>
<dbReference type="VEuPathDB" id="AmoebaDB:NAEGRDRAFT_76717"/>